<dbReference type="SUPFAM" id="SSF48452">
    <property type="entry name" value="TPR-like"/>
    <property type="match status" value="1"/>
</dbReference>
<dbReference type="PANTHER" id="PTHR43228:SF1">
    <property type="entry name" value="TWO-COMPONENT RESPONSE REGULATOR ARR22"/>
    <property type="match status" value="1"/>
</dbReference>
<dbReference type="Proteomes" id="UP001333710">
    <property type="component" value="Chromosome"/>
</dbReference>
<dbReference type="RefSeq" id="WP_338290550.1">
    <property type="nucleotide sequence ID" value="NZ_AP027272.1"/>
</dbReference>
<keyword evidence="3" id="KW-0175">Coiled coil</keyword>
<dbReference type="InterPro" id="IPR011990">
    <property type="entry name" value="TPR-like_helical_dom_sf"/>
</dbReference>
<dbReference type="SMART" id="SM00448">
    <property type="entry name" value="REC"/>
    <property type="match status" value="1"/>
</dbReference>
<evidence type="ECO:0000256" key="3">
    <source>
        <dbReference type="SAM" id="Coils"/>
    </source>
</evidence>
<dbReference type="InterPro" id="IPR019734">
    <property type="entry name" value="TPR_rpt"/>
</dbReference>
<evidence type="ECO:0000256" key="1">
    <source>
        <dbReference type="PROSITE-ProRule" id="PRU00169"/>
    </source>
</evidence>
<feature type="repeat" description="TPR" evidence="2">
    <location>
        <begin position="239"/>
        <end position="272"/>
    </location>
</feature>
<keyword evidence="2" id="KW-0802">TPR repeat</keyword>
<dbReference type="SMART" id="SM00028">
    <property type="entry name" value="TPR"/>
    <property type="match status" value="2"/>
</dbReference>
<feature type="domain" description="Response regulatory" evidence="4">
    <location>
        <begin position="14"/>
        <end position="133"/>
    </location>
</feature>
<organism evidence="5 6">
    <name type="scientific">Planctobacterium marinum</name>
    <dbReference type="NCBI Taxonomy" id="1631968"/>
    <lineage>
        <taxon>Bacteria</taxon>
        <taxon>Pseudomonadati</taxon>
        <taxon>Pseudomonadota</taxon>
        <taxon>Gammaproteobacteria</taxon>
        <taxon>Alteromonadales</taxon>
        <taxon>Alteromonadaceae</taxon>
        <taxon>Planctobacterium</taxon>
    </lineage>
</organism>
<protein>
    <recommendedName>
        <fullName evidence="4">Response regulatory domain-containing protein</fullName>
    </recommendedName>
</protein>
<sequence>MLDIPAPRRVSELTALIIDEDPLVHELIKSAMLEIGISKIATAQNAYYAVRRCEQTRFDIVLISFNVQSDKDGFHLLEELKFKGYVTKATTVIFLSAETAPELVHCVVEMQPNDFWVKPLDRNRVENRLRHIFEVRKRLHRLYYCVDTENYSSAIYLADELLKRNELAHYFPNIKRVKGECLFKLFEFAEAQKYYEELQHEYKYGWVSIGLLRAMLAQDKLEEAEPKIKELKEREDTRFLVYDVLAHYFIEHEDYKNAYEEIKTATQLAPRNIERNRKSCDLARLNHDRKGQYLSAQNVAKYARNSIHDSPDLRLNVVRTGIDLATTLTAGEARTLYVKIERMMRELEAEFGKQLEEPLTVVKVRLLCVRQNKKEAEKLLKDKVSQEANGSIDENLEKVKAFHELGMREESLKLLEEVKKQIGGDSWSGRVVSEYIEQEKIERKEIHFTAKELGEMAKTHFKEKRFKPAYANLTQAFKLSPNNPQLAMSLLRLLTAMVEQEKDTLDEHQQSLACECAAILAASDMENDTKQKLEMFAKILKIDLANLSL</sequence>
<feature type="coiled-coil region" evidence="3">
    <location>
        <begin position="330"/>
        <end position="389"/>
    </location>
</feature>
<dbReference type="PROSITE" id="PS50005">
    <property type="entry name" value="TPR"/>
    <property type="match status" value="2"/>
</dbReference>
<dbReference type="InterPro" id="IPR011006">
    <property type="entry name" value="CheY-like_superfamily"/>
</dbReference>
<comment type="caution">
    <text evidence="1">Lacks conserved residue(s) required for the propagation of feature annotation.</text>
</comment>
<dbReference type="Pfam" id="PF00072">
    <property type="entry name" value="Response_reg"/>
    <property type="match status" value="1"/>
</dbReference>
<dbReference type="PANTHER" id="PTHR43228">
    <property type="entry name" value="TWO-COMPONENT RESPONSE REGULATOR"/>
    <property type="match status" value="1"/>
</dbReference>
<dbReference type="Gene3D" id="3.40.50.2300">
    <property type="match status" value="1"/>
</dbReference>
<accession>A0AA48KQT0</accession>
<dbReference type="KEGG" id="pmaw:MACH26_02500"/>
<gene>
    <name evidence="5" type="ORF">MACH26_02500</name>
</gene>
<reference evidence="5" key="1">
    <citation type="submission" date="2023-01" db="EMBL/GenBank/DDBJ databases">
        <title>Complete genome sequence of Planctobacterium marinum strain Dej080120_11.</title>
        <authorList>
            <person name="Ueki S."/>
            <person name="Maruyama F."/>
        </authorList>
    </citation>
    <scope>NUCLEOTIDE SEQUENCE</scope>
    <source>
        <strain evidence="5">Dej080120_11</strain>
    </source>
</reference>
<dbReference type="InterPro" id="IPR001789">
    <property type="entry name" value="Sig_transdc_resp-reg_receiver"/>
</dbReference>
<dbReference type="InterPro" id="IPR052048">
    <property type="entry name" value="ST_Response_Regulator"/>
</dbReference>
<dbReference type="PROSITE" id="PS50110">
    <property type="entry name" value="RESPONSE_REGULATORY"/>
    <property type="match status" value="1"/>
</dbReference>
<evidence type="ECO:0000313" key="5">
    <source>
        <dbReference type="EMBL" id="BDX04729.1"/>
    </source>
</evidence>
<name>A0AA48KQT0_9ALTE</name>
<evidence type="ECO:0000259" key="4">
    <source>
        <dbReference type="PROSITE" id="PS50110"/>
    </source>
</evidence>
<keyword evidence="6" id="KW-1185">Reference proteome</keyword>
<dbReference type="SUPFAM" id="SSF52172">
    <property type="entry name" value="CheY-like"/>
    <property type="match status" value="1"/>
</dbReference>
<proteinExistence type="predicted"/>
<feature type="repeat" description="TPR" evidence="2">
    <location>
        <begin position="450"/>
        <end position="483"/>
    </location>
</feature>
<dbReference type="EMBL" id="AP027272">
    <property type="protein sequence ID" value="BDX04729.1"/>
    <property type="molecule type" value="Genomic_DNA"/>
</dbReference>
<evidence type="ECO:0000256" key="2">
    <source>
        <dbReference type="PROSITE-ProRule" id="PRU00339"/>
    </source>
</evidence>
<dbReference type="Gene3D" id="1.25.40.10">
    <property type="entry name" value="Tetratricopeptide repeat domain"/>
    <property type="match status" value="1"/>
</dbReference>
<evidence type="ECO:0000313" key="6">
    <source>
        <dbReference type="Proteomes" id="UP001333710"/>
    </source>
</evidence>
<dbReference type="AlphaFoldDB" id="A0AA48KQT0"/>
<dbReference type="GO" id="GO:0000160">
    <property type="term" value="P:phosphorelay signal transduction system"/>
    <property type="evidence" value="ECO:0007669"/>
    <property type="project" value="InterPro"/>
</dbReference>